<organism evidence="2 3">
    <name type="scientific">Hepatospora eriocheir</name>
    <dbReference type="NCBI Taxonomy" id="1081669"/>
    <lineage>
        <taxon>Eukaryota</taxon>
        <taxon>Fungi</taxon>
        <taxon>Fungi incertae sedis</taxon>
        <taxon>Microsporidia</taxon>
        <taxon>Hepatosporidae</taxon>
        <taxon>Hepatospora</taxon>
    </lineage>
</organism>
<keyword evidence="3" id="KW-1185">Reference proteome</keyword>
<dbReference type="AlphaFoldDB" id="A0A1X0Q6Q6"/>
<dbReference type="Proteomes" id="UP000192356">
    <property type="component" value="Unassembled WGS sequence"/>
</dbReference>
<comment type="caution">
    <text evidence="2">The sequence shown here is derived from an EMBL/GenBank/DDBJ whole genome shotgun (WGS) entry which is preliminary data.</text>
</comment>
<dbReference type="EMBL" id="LVKB01000316">
    <property type="protein sequence ID" value="ORD95433.1"/>
    <property type="molecule type" value="Genomic_DNA"/>
</dbReference>
<gene>
    <name evidence="2" type="ORF">HERIO_2737</name>
</gene>
<proteinExistence type="predicted"/>
<dbReference type="VEuPathDB" id="MicrosporidiaDB:HERIO_2737"/>
<reference evidence="2 3" key="1">
    <citation type="journal article" date="2017" name="Environ. Microbiol.">
        <title>Decay of the glycolytic pathway and adaptation to intranuclear parasitism within Enterocytozoonidae microsporidia.</title>
        <authorList>
            <person name="Wiredu Boakye D."/>
            <person name="Jaroenlak P."/>
            <person name="Prachumwat A."/>
            <person name="Williams T.A."/>
            <person name="Bateman K.S."/>
            <person name="Itsathitphaisarn O."/>
            <person name="Sritunyalucksana K."/>
            <person name="Paszkiewicz K.H."/>
            <person name="Moore K.A."/>
            <person name="Stentiford G.D."/>
            <person name="Williams B.A."/>
        </authorList>
    </citation>
    <scope>NUCLEOTIDE SEQUENCE [LARGE SCALE GENOMIC DNA]</scope>
    <source>
        <strain evidence="2 3">GB1</strain>
    </source>
</reference>
<name>A0A1X0Q6Q6_9MICR</name>
<evidence type="ECO:0000256" key="1">
    <source>
        <dbReference type="SAM" id="SignalP"/>
    </source>
</evidence>
<feature type="signal peptide" evidence="1">
    <location>
        <begin position="1"/>
        <end position="21"/>
    </location>
</feature>
<evidence type="ECO:0000313" key="3">
    <source>
        <dbReference type="Proteomes" id="UP000192356"/>
    </source>
</evidence>
<evidence type="ECO:0000313" key="2">
    <source>
        <dbReference type="EMBL" id="ORD95433.1"/>
    </source>
</evidence>
<protein>
    <submittedName>
        <fullName evidence="2">Uncharacterized protein</fullName>
    </submittedName>
</protein>
<sequence length="57" mass="6217">MMLNISNLIFLILTTINIITANPISNATLGPSTNGTLASDENSFDLNYFIKILSFPL</sequence>
<feature type="chain" id="PRO_5012145604" evidence="1">
    <location>
        <begin position="22"/>
        <end position="57"/>
    </location>
</feature>
<keyword evidence="1" id="KW-0732">Signal</keyword>
<accession>A0A1X0Q6Q6</accession>